<name>A0A425Y6M1_9BACT</name>
<keyword evidence="3" id="KW-1185">Reference proteome</keyword>
<dbReference type="Gene3D" id="3.20.20.70">
    <property type="entry name" value="Aldolase class I"/>
    <property type="match status" value="1"/>
</dbReference>
<organism evidence="2 3">
    <name type="scientific">Ancylomarina euxinus</name>
    <dbReference type="NCBI Taxonomy" id="2283627"/>
    <lineage>
        <taxon>Bacteria</taxon>
        <taxon>Pseudomonadati</taxon>
        <taxon>Bacteroidota</taxon>
        <taxon>Bacteroidia</taxon>
        <taxon>Marinilabiliales</taxon>
        <taxon>Marinifilaceae</taxon>
        <taxon>Ancylomarina</taxon>
    </lineage>
</organism>
<protein>
    <submittedName>
        <fullName evidence="2">KamA family protein</fullName>
    </submittedName>
</protein>
<evidence type="ECO:0000313" key="3">
    <source>
        <dbReference type="Proteomes" id="UP000285794"/>
    </source>
</evidence>
<dbReference type="Proteomes" id="UP000285794">
    <property type="component" value="Unassembled WGS sequence"/>
</dbReference>
<dbReference type="InterPro" id="IPR003739">
    <property type="entry name" value="Lys_aminomutase/Glu_NH3_mut"/>
</dbReference>
<dbReference type="PANTHER" id="PTHR30538:SF1">
    <property type="entry name" value="L-LYSINE 2,3-AMINOMUTASE"/>
    <property type="match status" value="1"/>
</dbReference>
<keyword evidence="1" id="KW-0004">4Fe-4S</keyword>
<dbReference type="EMBL" id="QQWG01000002">
    <property type="protein sequence ID" value="RRG24071.1"/>
    <property type="molecule type" value="Genomic_DNA"/>
</dbReference>
<dbReference type="InterPro" id="IPR013785">
    <property type="entry name" value="Aldolase_TIM"/>
</dbReference>
<keyword evidence="1" id="KW-0479">Metal-binding</keyword>
<gene>
    <name evidence="2" type="ORF">DWB61_02845</name>
</gene>
<proteinExistence type="predicted"/>
<keyword evidence="1" id="KW-0411">Iron-sulfur</keyword>
<evidence type="ECO:0000313" key="2">
    <source>
        <dbReference type="EMBL" id="RRG24071.1"/>
    </source>
</evidence>
<accession>A0A425Y6M1</accession>
<keyword evidence="1" id="KW-0408">Iron</keyword>
<sequence length="759" mass="88368">MKGACNWEWISKKLKKIVFYRECKKTRTMSSKVHQLDHIAITVKSHMLLKQLLKVSPVLEEIMRNAKNSTEALVGVRNWVLEELKKHDEAYQFYKGIVKGREAYEKLTWRDFASIRILDYIDNAGREFDDPNIGGEKAVSNPIKLIWLAVNFGTGGAKPYFFNDMLYLFRQFCGDYKREMPSRKKLEEWMNRWSTGLDPRIIKLREENRERIIKVFIKKIDSGEIKTKSYVFPLNLSEEQKYLMMLKWWDDYRFHLSFAVRTPDLLNELLDDSLDPDSMKILYEAEKKGIPFFINPYYLSLLHVRVPYFAIGADLAIRYYVVYSQQLIDEYGHIVAWEKEDLVEPGKPNAAGWILPSIHNIHRRYPEVAILIPDTMGRACAGLCASCQRMFDFQRGNLNFNLDKLKPQESWPGKLNRLLEYFEFDSQLRDILITGGDAFMCSNRSLEQILDAVYEMAARKKKANEKRKEGEKYAEILRVRLGTRIPVYLPQRVSSEFVQVLKDFKHKASQLGVKKFIVQTHFESSMELTPEAREAVRLLNMAGWTVTNQLVLTSAASRRGHSSKLRQVLNEIGVLNYYTFSVKGYMENSFNFATNERSVQELTEEKRIGQIPPKYEDEISDFPTHAEVLVDNIHDLMRKAALPFLATDRNVLNLPGVGKSMTFRTIGITRYGRRILEFELDKTRAHSPAVHEMDKVIIIESKSIGEYLNQLDEIGEDIVNYESIWGYSIGETEPRMSLFEYPEYDYKLTDEVTNLGEIE</sequence>
<dbReference type="GO" id="GO:0051539">
    <property type="term" value="F:4 iron, 4 sulfur cluster binding"/>
    <property type="evidence" value="ECO:0007669"/>
    <property type="project" value="UniProtKB-KW"/>
</dbReference>
<evidence type="ECO:0000256" key="1">
    <source>
        <dbReference type="ARBA" id="ARBA00022485"/>
    </source>
</evidence>
<reference evidence="2 3" key="1">
    <citation type="submission" date="2018-07" db="EMBL/GenBank/DDBJ databases">
        <title>Draft genome sequence of Ancylomarina sp. M1P.</title>
        <authorList>
            <person name="Yadav S."/>
            <person name="Villanueva L."/>
            <person name="Damste J.S.S."/>
        </authorList>
    </citation>
    <scope>NUCLEOTIDE SEQUENCE [LARGE SCALE GENOMIC DNA]</scope>
    <source>
        <strain evidence="2 3">M1P</strain>
    </source>
</reference>
<dbReference type="AlphaFoldDB" id="A0A425Y6M1"/>
<comment type="caution">
    <text evidence="2">The sequence shown here is derived from an EMBL/GenBank/DDBJ whole genome shotgun (WGS) entry which is preliminary data.</text>
</comment>
<dbReference type="PANTHER" id="PTHR30538">
    <property type="entry name" value="LYSINE 2,3-AMINOMUTASE-RELATED"/>
    <property type="match status" value="1"/>
</dbReference>